<dbReference type="InterPro" id="IPR015943">
    <property type="entry name" value="WD40/YVTN_repeat-like_dom_sf"/>
</dbReference>
<accession>A0A919H9B3</accession>
<comment type="caution">
    <text evidence="1">The sequence shown here is derived from an EMBL/GenBank/DDBJ whole genome shotgun (WGS) entry which is preliminary data.</text>
</comment>
<evidence type="ECO:0008006" key="3">
    <source>
        <dbReference type="Google" id="ProtNLM"/>
    </source>
</evidence>
<organism evidence="1 2">
    <name type="scientific">Streptomyces xanthophaeus</name>
    <dbReference type="NCBI Taxonomy" id="67385"/>
    <lineage>
        <taxon>Bacteria</taxon>
        <taxon>Bacillati</taxon>
        <taxon>Actinomycetota</taxon>
        <taxon>Actinomycetes</taxon>
        <taxon>Kitasatosporales</taxon>
        <taxon>Streptomycetaceae</taxon>
        <taxon>Streptomyces</taxon>
    </lineage>
</organism>
<reference evidence="1" key="1">
    <citation type="submission" date="2020-09" db="EMBL/GenBank/DDBJ databases">
        <title>Whole genome shotgun sequence of Streptomyces xanthophaeus NBRC 12829.</title>
        <authorList>
            <person name="Komaki H."/>
            <person name="Tamura T."/>
        </authorList>
    </citation>
    <scope>NUCLEOTIDE SEQUENCE</scope>
    <source>
        <strain evidence="1">NBRC 12829</strain>
    </source>
</reference>
<dbReference type="AlphaFoldDB" id="A0A919H9B3"/>
<gene>
    <name evidence="1" type="ORF">Sxan_72980</name>
</gene>
<evidence type="ECO:0000313" key="1">
    <source>
        <dbReference type="EMBL" id="GHI89934.1"/>
    </source>
</evidence>
<dbReference type="SUPFAM" id="SSF82171">
    <property type="entry name" value="DPP6 N-terminal domain-like"/>
    <property type="match status" value="1"/>
</dbReference>
<protein>
    <recommendedName>
        <fullName evidence="3">WD40 repeat domain-containing protein</fullName>
    </recommendedName>
</protein>
<dbReference type="Gene3D" id="2.130.10.10">
    <property type="entry name" value="YVTN repeat-like/Quinoprotein amine dehydrogenase"/>
    <property type="match status" value="1"/>
</dbReference>
<dbReference type="Proteomes" id="UP000600026">
    <property type="component" value="Unassembled WGS sequence"/>
</dbReference>
<evidence type="ECO:0000313" key="2">
    <source>
        <dbReference type="Proteomes" id="UP000600026"/>
    </source>
</evidence>
<proteinExistence type="predicted"/>
<dbReference type="RefSeq" id="WP_237403465.1">
    <property type="nucleotide sequence ID" value="NZ_BNEE01000006.1"/>
</dbReference>
<sequence length="416" mass="43470">MTGPELVARVRVGSGRPLERLTAHPRLPLVAGLDSERPAVHVWDCTDGELHELGSVGAGSDAYGDAVGWSRIKRTPRAVWHPHRPLLLVAGEDGVTQWAPAGRSEPDLKGLPPTTRYRNLAFSPDGRTLWASPSSSGDEDGAWDRSDAIDLASGTLSPGPRWDTGVAEHPGGGLVVTLASDQGATLGLFARIDDGTGPASMRMQRRALILDADGYETPAFSPDGRHFAVRGHAYGNSLEVFEFPSLRSVLATSLGTPDQLRSWSRHNIAFGTRPGVLWTGTPTGTLVEVDVDVEPPRPTEHGVLAGSPVTALAATAAGGLVVATGAGDLALLALRSDAPPTCGTAADDAARAAVAAFLASTSEVTEDGDLYPHLALTDGSRAWEAEDLASVTTATATDPTWLQVQAAVNHAHGQDE</sequence>
<keyword evidence="2" id="KW-1185">Reference proteome</keyword>
<name>A0A919H9B3_9ACTN</name>
<dbReference type="EMBL" id="BNEE01000006">
    <property type="protein sequence ID" value="GHI89934.1"/>
    <property type="molecule type" value="Genomic_DNA"/>
</dbReference>